<dbReference type="Gene3D" id="3.80.10.10">
    <property type="entry name" value="Ribonuclease Inhibitor"/>
    <property type="match status" value="1"/>
</dbReference>
<evidence type="ECO:0000313" key="3">
    <source>
        <dbReference type="EMBL" id="CAF0924738.1"/>
    </source>
</evidence>
<dbReference type="SUPFAM" id="SSF52058">
    <property type="entry name" value="L domain-like"/>
    <property type="match status" value="1"/>
</dbReference>
<keyword evidence="2" id="KW-0677">Repeat</keyword>
<protein>
    <submittedName>
        <fullName evidence="3">Uncharacterized protein</fullName>
    </submittedName>
</protein>
<evidence type="ECO:0000256" key="1">
    <source>
        <dbReference type="ARBA" id="ARBA00022614"/>
    </source>
</evidence>
<keyword evidence="1" id="KW-0433">Leucine-rich repeat</keyword>
<accession>A0A814B8P7</accession>
<comment type="caution">
    <text evidence="3">The sequence shown here is derived from an EMBL/GenBank/DDBJ whole genome shotgun (WGS) entry which is preliminary data.</text>
</comment>
<dbReference type="Pfam" id="PF13855">
    <property type="entry name" value="LRR_8"/>
    <property type="match status" value="1"/>
</dbReference>
<dbReference type="InterPro" id="IPR001611">
    <property type="entry name" value="Leu-rich_rpt"/>
</dbReference>
<dbReference type="AlphaFoldDB" id="A0A814B8P7"/>
<evidence type="ECO:0000313" key="4">
    <source>
        <dbReference type="Proteomes" id="UP000663879"/>
    </source>
</evidence>
<dbReference type="Proteomes" id="UP000663879">
    <property type="component" value="Unassembled WGS sequence"/>
</dbReference>
<evidence type="ECO:0000256" key="2">
    <source>
        <dbReference type="ARBA" id="ARBA00022737"/>
    </source>
</evidence>
<dbReference type="InterPro" id="IPR032675">
    <property type="entry name" value="LRR_dom_sf"/>
</dbReference>
<reference evidence="3" key="1">
    <citation type="submission" date="2021-02" db="EMBL/GenBank/DDBJ databases">
        <authorList>
            <person name="Nowell W R."/>
        </authorList>
    </citation>
    <scope>NUCLEOTIDE SEQUENCE</scope>
    <source>
        <strain evidence="3">Ploen Becks lab</strain>
    </source>
</reference>
<dbReference type="PANTHER" id="PTHR45617">
    <property type="entry name" value="LEUCINE RICH REPEAT FAMILY PROTEIN"/>
    <property type="match status" value="1"/>
</dbReference>
<dbReference type="SMART" id="SM00369">
    <property type="entry name" value="LRR_TYP"/>
    <property type="match status" value="3"/>
</dbReference>
<organism evidence="3 4">
    <name type="scientific">Brachionus calyciflorus</name>
    <dbReference type="NCBI Taxonomy" id="104777"/>
    <lineage>
        <taxon>Eukaryota</taxon>
        <taxon>Metazoa</taxon>
        <taxon>Spiralia</taxon>
        <taxon>Gnathifera</taxon>
        <taxon>Rotifera</taxon>
        <taxon>Eurotatoria</taxon>
        <taxon>Monogononta</taxon>
        <taxon>Pseudotrocha</taxon>
        <taxon>Ploima</taxon>
        <taxon>Brachionidae</taxon>
        <taxon>Brachionus</taxon>
    </lineage>
</organism>
<gene>
    <name evidence="3" type="ORF">OXX778_LOCUS12576</name>
</gene>
<dbReference type="OrthoDB" id="676979at2759"/>
<dbReference type="PROSITE" id="PS51450">
    <property type="entry name" value="LRR"/>
    <property type="match status" value="2"/>
</dbReference>
<dbReference type="EMBL" id="CAJNOC010002299">
    <property type="protein sequence ID" value="CAF0924738.1"/>
    <property type="molecule type" value="Genomic_DNA"/>
</dbReference>
<name>A0A814B8P7_9BILA</name>
<keyword evidence="4" id="KW-1185">Reference proteome</keyword>
<proteinExistence type="predicted"/>
<sequence>MDFLNNSSVSLFFKCSLVYDYPNLVENYEYNFIYCLVNETNNFQNFILLHAKIKDFSPDAKLYYLEIMNLNTTELKIVSNLENLYSKVPRLNSLFHKNQSRYYVNNKIREIPFKQNVLLNNLVSLKNKPNKINDKNINFLNLTQNINPLISFPITTSMKKLNLSYNSIRNIKTKRFNGLNSLDLSHNYIENIEFSTPNYNLLELSLNFNKIKLINRNFFSGLSELRNLYLDGNEIYYIQSKSFAQNNFLAILSLKFNKLSMIPDISSLKNLRYLFLGYQNSSLIRIQNNAFERELQNSHETFLDVYLNGNFNLEFEKRAFCSQYSNDLKISNTKFYFEAMNPKSKCILQQLGGKNIFLNLSNNSNFIEGKCQEKNDERNDCELQKRYSTWIGYNFEVNSYKNKIQNCHFDKTLICLKIKNLIFYCTQDTLIDSKKTIKVISNIQIGDAPLNISVSSLFNFESNGKKKKVILNDQNYGFEIFRINDFLVNINFLKLKANLLIFKYYSFYGLKLKADHKFYSRAKGLLVEGCFNY</sequence>
<dbReference type="InterPro" id="IPR003591">
    <property type="entry name" value="Leu-rich_rpt_typical-subtyp"/>
</dbReference>